<keyword evidence="2" id="KW-1003">Cell membrane</keyword>
<feature type="transmembrane region" description="Helical" evidence="6">
    <location>
        <begin position="449"/>
        <end position="475"/>
    </location>
</feature>
<protein>
    <submittedName>
        <fullName evidence="8">Flippase</fullName>
    </submittedName>
    <submittedName>
        <fullName evidence="9">O-antigen transporter</fullName>
    </submittedName>
    <submittedName>
        <fullName evidence="7">Polysaccharide transporter, IPR002797</fullName>
    </submittedName>
</protein>
<dbReference type="Proteomes" id="UP000431451">
    <property type="component" value="Unassembled WGS sequence"/>
</dbReference>
<reference evidence="9 11" key="2">
    <citation type="submission" date="2018-06" db="EMBL/GenBank/DDBJ databases">
        <authorList>
            <consortium name="IHU Genomes"/>
        </authorList>
    </citation>
    <scope>NUCLEOTIDE SEQUENCE [LARGE SCALE GENOMIC DNA]</scope>
    <source>
        <strain evidence="9 11">NEC25</strain>
    </source>
</reference>
<name>A0A2A7MLU7_9CLOT</name>
<feature type="transmembrane region" description="Helical" evidence="6">
    <location>
        <begin position="292"/>
        <end position="314"/>
    </location>
</feature>
<dbReference type="Proteomes" id="UP001189143">
    <property type="component" value="Unassembled WGS sequence"/>
</dbReference>
<evidence type="ECO:0000256" key="6">
    <source>
        <dbReference type="SAM" id="Phobius"/>
    </source>
</evidence>
<dbReference type="Proteomes" id="UP000220840">
    <property type="component" value="Unassembled WGS sequence"/>
</dbReference>
<evidence type="ECO:0000313" key="10">
    <source>
        <dbReference type="Proteomes" id="UP000220840"/>
    </source>
</evidence>
<feature type="transmembrane region" description="Helical" evidence="6">
    <location>
        <begin position="85"/>
        <end position="106"/>
    </location>
</feature>
<evidence type="ECO:0000256" key="2">
    <source>
        <dbReference type="ARBA" id="ARBA00022475"/>
    </source>
</evidence>
<dbReference type="OrthoDB" id="9815702at2"/>
<feature type="transmembrane region" description="Helical" evidence="6">
    <location>
        <begin position="385"/>
        <end position="402"/>
    </location>
</feature>
<comment type="subcellular location">
    <subcellularLocation>
        <location evidence="1">Cell membrane</location>
        <topology evidence="1">Multi-pass membrane protein</topology>
    </subcellularLocation>
</comment>
<dbReference type="EMBL" id="UWJD01000003">
    <property type="protein sequence ID" value="VCT85926.1"/>
    <property type="molecule type" value="Genomic_DNA"/>
</dbReference>
<reference evidence="8 10" key="1">
    <citation type="submission" date="2017-10" db="EMBL/GenBank/DDBJ databases">
        <title>Effective Description of Clostridium neonatale sp. nov. linked to necrotizing enterocolitis in neonates and a clarification of species assignable to the genus Clostridium (Prazmowski 1880) emend. Lawson and Rainey 2016.</title>
        <authorList>
            <person name="Bernard K."/>
            <person name="Burdz T."/>
            <person name="Wiebe D."/>
            <person name="Balcewich B."/>
            <person name="Alfa M."/>
            <person name="Bernier A.-M."/>
        </authorList>
    </citation>
    <scope>NUCLEOTIDE SEQUENCE [LARGE SCALE GENOMIC DNA]</scope>
    <source>
        <strain evidence="8 10">LCDC99A005</strain>
    </source>
</reference>
<keyword evidence="4 6" id="KW-1133">Transmembrane helix</keyword>
<feature type="transmembrane region" description="Helical" evidence="6">
    <location>
        <begin position="320"/>
        <end position="339"/>
    </location>
</feature>
<feature type="transmembrane region" description="Helical" evidence="6">
    <location>
        <begin position="143"/>
        <end position="163"/>
    </location>
</feature>
<feature type="transmembrane region" description="Helical" evidence="6">
    <location>
        <begin position="169"/>
        <end position="191"/>
    </location>
</feature>
<evidence type="ECO:0000313" key="7">
    <source>
        <dbReference type="EMBL" id="CAI3631121.1"/>
    </source>
</evidence>
<keyword evidence="10" id="KW-1185">Reference proteome</keyword>
<evidence type="ECO:0000256" key="3">
    <source>
        <dbReference type="ARBA" id="ARBA00022692"/>
    </source>
</evidence>
<evidence type="ECO:0000256" key="5">
    <source>
        <dbReference type="ARBA" id="ARBA00023136"/>
    </source>
</evidence>
<evidence type="ECO:0000256" key="4">
    <source>
        <dbReference type="ARBA" id="ARBA00022989"/>
    </source>
</evidence>
<proteinExistence type="predicted"/>
<sequence>MAKSISKNAIFKAALNMFNLILPMLVMKVVTVAIGDVNYGYFSYAESLNNYFLIFAAFGLYQYGLRELSKIREDKTKLSQTFTSLFVFSLFTNFLVTAIYMTFIWINYRSQPYYLTCFILSFNIAVNAFYVEWVNEALENYQFITIKTMIIRIIYSVLIILGVRSGEDFYFYLLIVVGFNFINNIISFVYVKRIVKFDFSNLEFKKHIKPMFYLVILSNTGILYTQLDKLMLKNSVGGTTYVGYYNLAQKIMTMVNTVMLTIIQVTMPRLSNYLGNNKKDDYLNLLKKVIKIYFILLFPSAIGLLCVSKEAIYIFSGPEYMPAASAMIIFSIYMISLGIEQIIANQMIYLHGKEKTDAYLVLTGGVINLGFNVLLSVVGKFTMETAIITTLLSNTIVIFLEYRLVKKVIKLDVKLFSLENMKYLYYSLLFIPISFVVKMFVSNMLLSCAIQVVLCGLLYLAILVVTKDTIFFELFDKILRKLKLKKIK</sequence>
<feature type="transmembrane region" description="Helical" evidence="6">
    <location>
        <begin position="112"/>
        <end position="131"/>
    </location>
</feature>
<dbReference type="Pfam" id="PF01943">
    <property type="entry name" value="Polysacc_synt"/>
    <property type="match status" value="1"/>
</dbReference>
<feature type="transmembrane region" description="Helical" evidence="6">
    <location>
        <begin position="359"/>
        <end position="379"/>
    </location>
</feature>
<dbReference type="InterPro" id="IPR050833">
    <property type="entry name" value="Poly_Biosynth_Transport"/>
</dbReference>
<dbReference type="InterPro" id="IPR002797">
    <property type="entry name" value="Polysacc_synth"/>
</dbReference>
<evidence type="ECO:0000313" key="11">
    <source>
        <dbReference type="Proteomes" id="UP000431451"/>
    </source>
</evidence>
<dbReference type="AlphaFoldDB" id="A0A2A7MLU7"/>
<accession>A0A2A7MLU7</accession>
<reference evidence="7" key="3">
    <citation type="submission" date="2022-10" db="EMBL/GenBank/DDBJ databases">
        <authorList>
            <person name="Aires J."/>
            <person name="Mesa V."/>
        </authorList>
    </citation>
    <scope>NUCLEOTIDE SEQUENCE</scope>
    <source>
        <strain evidence="7">Clostridium neonatale JD116</strain>
    </source>
</reference>
<feature type="transmembrane region" description="Helical" evidence="6">
    <location>
        <begin position="48"/>
        <end position="65"/>
    </location>
</feature>
<dbReference type="STRING" id="137838.GCA_001458595_04040"/>
<keyword evidence="3 6" id="KW-0812">Transmembrane</keyword>
<dbReference type="RefSeq" id="WP_058296663.1">
    <property type="nucleotide sequence ID" value="NZ_CAMRXB010000043.1"/>
</dbReference>
<dbReference type="PANTHER" id="PTHR30250:SF11">
    <property type="entry name" value="O-ANTIGEN TRANSPORTER-RELATED"/>
    <property type="match status" value="1"/>
</dbReference>
<feature type="transmembrane region" description="Helical" evidence="6">
    <location>
        <begin position="20"/>
        <end position="42"/>
    </location>
</feature>
<evidence type="ECO:0000313" key="9">
    <source>
        <dbReference type="EMBL" id="VCT85926.1"/>
    </source>
</evidence>
<feature type="transmembrane region" description="Helical" evidence="6">
    <location>
        <begin position="211"/>
        <end position="227"/>
    </location>
</feature>
<feature type="transmembrane region" description="Helical" evidence="6">
    <location>
        <begin position="247"/>
        <end position="271"/>
    </location>
</feature>
<gene>
    <name evidence="9" type="primary">rfbX</name>
    <name evidence="7" type="ORF">CNEO2_450002</name>
    <name evidence="9" type="ORF">CNEONATNEC25_03529</name>
    <name evidence="8" type="ORF">CQ394_12750</name>
</gene>
<keyword evidence="5 6" id="KW-0472">Membrane</keyword>
<dbReference type="GO" id="GO:0005886">
    <property type="term" value="C:plasma membrane"/>
    <property type="evidence" value="ECO:0007669"/>
    <property type="project" value="UniProtKB-SubCell"/>
</dbReference>
<dbReference type="EMBL" id="CAMTCP010000243">
    <property type="protein sequence ID" value="CAI3631121.1"/>
    <property type="molecule type" value="Genomic_DNA"/>
</dbReference>
<dbReference type="GeneID" id="68879033"/>
<evidence type="ECO:0000256" key="1">
    <source>
        <dbReference type="ARBA" id="ARBA00004651"/>
    </source>
</evidence>
<dbReference type="EMBL" id="PDCJ01000001">
    <property type="protein sequence ID" value="PEG32520.1"/>
    <property type="molecule type" value="Genomic_DNA"/>
</dbReference>
<organism evidence="8 10">
    <name type="scientific">Clostridium neonatale</name>
    <dbReference type="NCBI Taxonomy" id="137838"/>
    <lineage>
        <taxon>Bacteria</taxon>
        <taxon>Bacillati</taxon>
        <taxon>Bacillota</taxon>
        <taxon>Clostridia</taxon>
        <taxon>Eubacteriales</taxon>
        <taxon>Clostridiaceae</taxon>
        <taxon>Clostridium</taxon>
    </lineage>
</organism>
<evidence type="ECO:0000313" key="8">
    <source>
        <dbReference type="EMBL" id="PEG32520.1"/>
    </source>
</evidence>
<dbReference type="PANTHER" id="PTHR30250">
    <property type="entry name" value="PST FAMILY PREDICTED COLANIC ACID TRANSPORTER"/>
    <property type="match status" value="1"/>
</dbReference>
<feature type="transmembrane region" description="Helical" evidence="6">
    <location>
        <begin position="423"/>
        <end position="443"/>
    </location>
</feature>